<proteinExistence type="predicted"/>
<dbReference type="AlphaFoldDB" id="A0A448WSE0"/>
<evidence type="ECO:0000313" key="3">
    <source>
        <dbReference type="Proteomes" id="UP000784294"/>
    </source>
</evidence>
<feature type="region of interest" description="Disordered" evidence="1">
    <location>
        <begin position="22"/>
        <end position="59"/>
    </location>
</feature>
<sequence length="117" mass="12347">MPGPGMRLHGLPAVHFADRGGVFRPPSAMTTQRIGHGSCKSKRNEKQMSEKHNRHNCLFGGNEDRTLNATACPPEKGTASNLSEVGLRKAVTTTSAGGTSTMRMCGCACVCCISGQV</sequence>
<evidence type="ECO:0000313" key="2">
    <source>
        <dbReference type="EMBL" id="VEL19044.1"/>
    </source>
</evidence>
<comment type="caution">
    <text evidence="2">The sequence shown here is derived from an EMBL/GenBank/DDBJ whole genome shotgun (WGS) entry which is preliminary data.</text>
</comment>
<name>A0A448WSE0_9PLAT</name>
<dbReference type="Proteomes" id="UP000784294">
    <property type="component" value="Unassembled WGS sequence"/>
</dbReference>
<protein>
    <submittedName>
        <fullName evidence="2">Uncharacterized protein</fullName>
    </submittedName>
</protein>
<dbReference type="EMBL" id="CAAALY010039783">
    <property type="protein sequence ID" value="VEL19044.1"/>
    <property type="molecule type" value="Genomic_DNA"/>
</dbReference>
<feature type="compositionally biased region" description="Basic and acidic residues" evidence="1">
    <location>
        <begin position="42"/>
        <end position="51"/>
    </location>
</feature>
<evidence type="ECO:0000256" key="1">
    <source>
        <dbReference type="SAM" id="MobiDB-lite"/>
    </source>
</evidence>
<keyword evidence="3" id="KW-1185">Reference proteome</keyword>
<reference evidence="2" key="1">
    <citation type="submission" date="2018-11" db="EMBL/GenBank/DDBJ databases">
        <authorList>
            <consortium name="Pathogen Informatics"/>
        </authorList>
    </citation>
    <scope>NUCLEOTIDE SEQUENCE</scope>
</reference>
<gene>
    <name evidence="2" type="ORF">PXEA_LOCUS12484</name>
</gene>
<accession>A0A448WSE0</accession>
<organism evidence="2 3">
    <name type="scientific">Protopolystoma xenopodis</name>
    <dbReference type="NCBI Taxonomy" id="117903"/>
    <lineage>
        <taxon>Eukaryota</taxon>
        <taxon>Metazoa</taxon>
        <taxon>Spiralia</taxon>
        <taxon>Lophotrochozoa</taxon>
        <taxon>Platyhelminthes</taxon>
        <taxon>Monogenea</taxon>
        <taxon>Polyopisthocotylea</taxon>
        <taxon>Polystomatidea</taxon>
        <taxon>Polystomatidae</taxon>
        <taxon>Protopolystoma</taxon>
    </lineage>
</organism>